<protein>
    <recommendedName>
        <fullName evidence="13">Adenine nucleotide transporter</fullName>
    </recommendedName>
</protein>
<keyword evidence="3 9" id="KW-0813">Transport</keyword>
<evidence type="ECO:0000256" key="1">
    <source>
        <dbReference type="ARBA" id="ARBA00004141"/>
    </source>
</evidence>
<dbReference type="InterPro" id="IPR023395">
    <property type="entry name" value="MCP_dom_sf"/>
</dbReference>
<evidence type="ECO:0000256" key="2">
    <source>
        <dbReference type="ARBA" id="ARBA00006375"/>
    </source>
</evidence>
<proteinExistence type="inferred from homology"/>
<reference evidence="11" key="2">
    <citation type="submission" date="2024-02" db="EMBL/GenBank/DDBJ databases">
        <title>Comparative genomics of Cryptococcus and Kwoniella reveals pathogenesis evolution and contrasting modes of karyotype evolution via chromosome fusion or intercentromeric recombination.</title>
        <authorList>
            <person name="Coelho M.A."/>
            <person name="David-Palma M."/>
            <person name="Shea T."/>
            <person name="Bowers K."/>
            <person name="McGinley-Smith S."/>
            <person name="Mohammad A.W."/>
            <person name="Gnirke A."/>
            <person name="Yurkov A.M."/>
            <person name="Nowrousian M."/>
            <person name="Sun S."/>
            <person name="Cuomo C.A."/>
            <person name="Heitman J."/>
        </authorList>
    </citation>
    <scope>NUCLEOTIDE SEQUENCE</scope>
    <source>
        <strain evidence="11">CBS 10737</strain>
    </source>
</reference>
<keyword evidence="4 8" id="KW-0812">Transmembrane</keyword>
<name>A0AAJ8L2F3_9TREE</name>
<dbReference type="EMBL" id="CP144520">
    <property type="protein sequence ID" value="WWC68111.1"/>
    <property type="molecule type" value="Genomic_DNA"/>
</dbReference>
<keyword evidence="7 8" id="KW-0472">Membrane</keyword>
<dbReference type="Pfam" id="PF00153">
    <property type="entry name" value="Mito_carr"/>
    <property type="match status" value="4"/>
</dbReference>
<accession>A0AAJ8L2F3</accession>
<organism evidence="11 12">
    <name type="scientific">Kwoniella pini CBS 10737</name>
    <dbReference type="NCBI Taxonomy" id="1296096"/>
    <lineage>
        <taxon>Eukaryota</taxon>
        <taxon>Fungi</taxon>
        <taxon>Dikarya</taxon>
        <taxon>Basidiomycota</taxon>
        <taxon>Agaricomycotina</taxon>
        <taxon>Tremellomycetes</taxon>
        <taxon>Tremellales</taxon>
        <taxon>Cryptococcaceae</taxon>
        <taxon>Kwoniella</taxon>
    </lineage>
</organism>
<evidence type="ECO:0000256" key="10">
    <source>
        <dbReference type="SAM" id="MobiDB-lite"/>
    </source>
</evidence>
<dbReference type="PANTHER" id="PTHR45939">
    <property type="entry name" value="PEROXISOMAL MEMBRANE PROTEIN PMP34-RELATED"/>
    <property type="match status" value="1"/>
</dbReference>
<evidence type="ECO:0000313" key="12">
    <source>
        <dbReference type="Proteomes" id="UP000094020"/>
    </source>
</evidence>
<evidence type="ECO:0000256" key="7">
    <source>
        <dbReference type="ARBA" id="ARBA00023136"/>
    </source>
</evidence>
<dbReference type="InterPro" id="IPR052217">
    <property type="entry name" value="Mito/Peroxisomal_Carrier"/>
</dbReference>
<feature type="compositionally biased region" description="Acidic residues" evidence="10">
    <location>
        <begin position="42"/>
        <end position="60"/>
    </location>
</feature>
<gene>
    <name evidence="11" type="ORF">I206_102032</name>
</gene>
<reference evidence="11" key="1">
    <citation type="submission" date="2013-07" db="EMBL/GenBank/DDBJ databases">
        <authorList>
            <consortium name="The Broad Institute Genome Sequencing Platform"/>
            <person name="Cuomo C."/>
            <person name="Litvintseva A."/>
            <person name="Chen Y."/>
            <person name="Heitman J."/>
            <person name="Sun S."/>
            <person name="Springer D."/>
            <person name="Dromer F."/>
            <person name="Young S.K."/>
            <person name="Zeng Q."/>
            <person name="Gargeya S."/>
            <person name="Fitzgerald M."/>
            <person name="Abouelleil A."/>
            <person name="Alvarado L."/>
            <person name="Berlin A.M."/>
            <person name="Chapman S.B."/>
            <person name="Dewar J."/>
            <person name="Goldberg J."/>
            <person name="Griggs A."/>
            <person name="Gujja S."/>
            <person name="Hansen M."/>
            <person name="Howarth C."/>
            <person name="Imamovic A."/>
            <person name="Larimer J."/>
            <person name="McCowan C."/>
            <person name="Murphy C."/>
            <person name="Pearson M."/>
            <person name="Priest M."/>
            <person name="Roberts A."/>
            <person name="Saif S."/>
            <person name="Shea T."/>
            <person name="Sykes S."/>
            <person name="Wortman J."/>
            <person name="Nusbaum C."/>
            <person name="Birren B."/>
        </authorList>
    </citation>
    <scope>NUCLEOTIDE SEQUENCE</scope>
    <source>
        <strain evidence="11">CBS 10737</strain>
    </source>
</reference>
<dbReference type="SUPFAM" id="SSF103506">
    <property type="entry name" value="Mitochondrial carrier"/>
    <property type="match status" value="1"/>
</dbReference>
<evidence type="ECO:0000313" key="11">
    <source>
        <dbReference type="EMBL" id="WWC68111.1"/>
    </source>
</evidence>
<evidence type="ECO:0008006" key="13">
    <source>
        <dbReference type="Google" id="ProtNLM"/>
    </source>
</evidence>
<keyword evidence="6" id="KW-1133">Transmembrane helix</keyword>
<feature type="repeat" description="Solcar" evidence="8">
    <location>
        <begin position="348"/>
        <end position="445"/>
    </location>
</feature>
<evidence type="ECO:0000256" key="5">
    <source>
        <dbReference type="ARBA" id="ARBA00022737"/>
    </source>
</evidence>
<dbReference type="PROSITE" id="PS50920">
    <property type="entry name" value="SOLCAR"/>
    <property type="match status" value="3"/>
</dbReference>
<dbReference type="GeneID" id="30175245"/>
<dbReference type="Gene3D" id="1.50.40.10">
    <property type="entry name" value="Mitochondrial carrier domain"/>
    <property type="match status" value="1"/>
</dbReference>
<feature type="region of interest" description="Disordered" evidence="10">
    <location>
        <begin position="37"/>
        <end position="73"/>
    </location>
</feature>
<keyword evidence="5" id="KW-0677">Repeat</keyword>
<sequence>MAPAPHPPLTPFGSALAGALGSVFANAAVYPLDTVKTRLQAEDDEDEDDEEDDEERDNEVDLPTTNTAKRSSTSDLKKISHLSEFQRYIYSRVKRWGMFMMLLKILKKEGISGAFHGFGASMIGTFSQQFAYFFFHTLLRTSYLRRLSLKTTTSTSKTIINSPSISTSAELFIGALAGAFAQIFTIPVQVIATRQQLWQPSISSSKDKKAVIAPSLFETANEIINENGITGLWTGLKPGLVLTINPAITYGVFERLKSYRLSKRLNGNHNIGKGGKLGVGESFILGMISKTLATVVTYPYIFAKVRLQAKVNPEDDQNEIEDQTLSIESEILDEKNKIDEEDIHLNKNENLTPSYASIASISPPKFGSSIINLPKNQFENLPLNKKQNHKLHHHHKHHKHALSLLKSVYIENGFKGWYKGLTAQIIKAVLCQGILFVSKDQFESYVWILMIFLNNLKKRISSF</sequence>
<evidence type="ECO:0000256" key="6">
    <source>
        <dbReference type="ARBA" id="ARBA00022989"/>
    </source>
</evidence>
<dbReference type="Proteomes" id="UP000094020">
    <property type="component" value="Chromosome 2"/>
</dbReference>
<dbReference type="AlphaFoldDB" id="A0AAJ8L2F3"/>
<evidence type="ECO:0000256" key="9">
    <source>
        <dbReference type="RuleBase" id="RU000488"/>
    </source>
</evidence>
<dbReference type="GO" id="GO:0016020">
    <property type="term" value="C:membrane"/>
    <property type="evidence" value="ECO:0007669"/>
    <property type="project" value="UniProtKB-SubCell"/>
</dbReference>
<dbReference type="PANTHER" id="PTHR45939:SF1">
    <property type="entry name" value="MITOCHONDRIAL THIAMINE PYROPHOSPHATE CARRIER 1-RELATED"/>
    <property type="match status" value="1"/>
</dbReference>
<dbReference type="InterPro" id="IPR018108">
    <property type="entry name" value="MCP_transmembrane"/>
</dbReference>
<dbReference type="RefSeq" id="XP_070058595.1">
    <property type="nucleotide sequence ID" value="XM_070202494.1"/>
</dbReference>
<evidence type="ECO:0000256" key="8">
    <source>
        <dbReference type="PROSITE-ProRule" id="PRU00282"/>
    </source>
</evidence>
<comment type="similarity">
    <text evidence="2 9">Belongs to the mitochondrial carrier (TC 2.A.29) family.</text>
</comment>
<feature type="repeat" description="Solcar" evidence="8">
    <location>
        <begin position="165"/>
        <end position="259"/>
    </location>
</feature>
<evidence type="ECO:0000256" key="4">
    <source>
        <dbReference type="ARBA" id="ARBA00022692"/>
    </source>
</evidence>
<dbReference type="GO" id="GO:0015217">
    <property type="term" value="F:ADP transmembrane transporter activity"/>
    <property type="evidence" value="ECO:0007669"/>
    <property type="project" value="TreeGrafter"/>
</dbReference>
<evidence type="ECO:0000256" key="3">
    <source>
        <dbReference type="ARBA" id="ARBA00022448"/>
    </source>
</evidence>
<feature type="repeat" description="Solcar" evidence="8">
    <location>
        <begin position="9"/>
        <end position="142"/>
    </location>
</feature>
<keyword evidence="12" id="KW-1185">Reference proteome</keyword>
<dbReference type="KEGG" id="kpin:30175245"/>
<feature type="compositionally biased region" description="Polar residues" evidence="10">
    <location>
        <begin position="63"/>
        <end position="73"/>
    </location>
</feature>
<comment type="subcellular location">
    <subcellularLocation>
        <location evidence="1">Membrane</location>
        <topology evidence="1">Multi-pass membrane protein</topology>
    </subcellularLocation>
</comment>